<dbReference type="Pfam" id="PF00132">
    <property type="entry name" value="Hexapep"/>
    <property type="match status" value="1"/>
</dbReference>
<dbReference type="Proteomes" id="UP000236735">
    <property type="component" value="Unassembled WGS sequence"/>
</dbReference>
<accession>A0A1H5THE1</accession>
<proteinExistence type="predicted"/>
<dbReference type="GO" id="GO:0016740">
    <property type="term" value="F:transferase activity"/>
    <property type="evidence" value="ECO:0007669"/>
    <property type="project" value="UniProtKB-KW"/>
</dbReference>
<dbReference type="AlphaFoldDB" id="A0A1H5THE1"/>
<dbReference type="InterPro" id="IPR011004">
    <property type="entry name" value="Trimer_LpxA-like_sf"/>
</dbReference>
<dbReference type="PANTHER" id="PTHR23416">
    <property type="entry name" value="SIALIC ACID SYNTHASE-RELATED"/>
    <property type="match status" value="1"/>
</dbReference>
<dbReference type="EMBL" id="FNUV01000002">
    <property type="protein sequence ID" value="SEF62173.1"/>
    <property type="molecule type" value="Genomic_DNA"/>
</dbReference>
<reference evidence="1 2" key="1">
    <citation type="submission" date="2016-10" db="EMBL/GenBank/DDBJ databases">
        <authorList>
            <person name="de Groot N.N."/>
        </authorList>
    </citation>
    <scope>NUCLEOTIDE SEQUENCE [LARGE SCALE GENOMIC DNA]</scope>
    <source>
        <strain evidence="1 2">AR32</strain>
    </source>
</reference>
<gene>
    <name evidence="1" type="ORF">SAMN05216354_1064</name>
</gene>
<dbReference type="InterPro" id="IPR001451">
    <property type="entry name" value="Hexapep"/>
</dbReference>
<dbReference type="CDD" id="cd04647">
    <property type="entry name" value="LbH_MAT_like"/>
    <property type="match status" value="1"/>
</dbReference>
<evidence type="ECO:0000313" key="2">
    <source>
        <dbReference type="Proteomes" id="UP000236735"/>
    </source>
</evidence>
<sequence length="220" mass="23983">MSNSIFIHNIIKIIYVNFHFLPFRQAIKFPIDVYGKLRVVGNSGKLCINGTVRPGMIKLGSQGRDMFPLDPVILDIRGSLCFNGSFYIGCGSTIRVEPGANMSIGAKSRFGAQSILFCEDNIKIGSQVGGSWRCQLMDTDRHEIMNLNTGTISPSHKPIVIGDNVWIGNNVCINKGTVIPDNTIVASNSFCNKNYSDVAPFSVLGGIPAKVVSSGKQRVW</sequence>
<dbReference type="Gene3D" id="2.160.10.10">
    <property type="entry name" value="Hexapeptide repeat proteins"/>
    <property type="match status" value="1"/>
</dbReference>
<organism evidence="1 2">
    <name type="scientific">Xylanibacter ruminicola</name>
    <name type="common">Prevotella ruminicola</name>
    <dbReference type="NCBI Taxonomy" id="839"/>
    <lineage>
        <taxon>Bacteria</taxon>
        <taxon>Pseudomonadati</taxon>
        <taxon>Bacteroidota</taxon>
        <taxon>Bacteroidia</taxon>
        <taxon>Bacteroidales</taxon>
        <taxon>Prevotellaceae</taxon>
        <taxon>Xylanibacter</taxon>
    </lineage>
</organism>
<dbReference type="InterPro" id="IPR051159">
    <property type="entry name" value="Hexapeptide_acetyltransf"/>
</dbReference>
<keyword evidence="1" id="KW-0808">Transferase</keyword>
<protein>
    <submittedName>
        <fullName evidence="1">Transferase hexapeptide (Six repeat-containing protein)</fullName>
    </submittedName>
</protein>
<evidence type="ECO:0000313" key="1">
    <source>
        <dbReference type="EMBL" id="SEF62173.1"/>
    </source>
</evidence>
<dbReference type="SUPFAM" id="SSF51161">
    <property type="entry name" value="Trimeric LpxA-like enzymes"/>
    <property type="match status" value="1"/>
</dbReference>
<name>A0A1H5THE1_XYLRU</name>